<keyword evidence="4" id="KW-0508">mRNA splicing</keyword>
<dbReference type="InterPro" id="IPR047313">
    <property type="entry name" value="SMN_C"/>
</dbReference>
<dbReference type="AlphaFoldDB" id="A0A8H6R914"/>
<dbReference type="PANTHER" id="PTHR39267:SF1">
    <property type="entry name" value="SURVIVAL MOTOR NEURON PROTEIN"/>
    <property type="match status" value="1"/>
</dbReference>
<dbReference type="GO" id="GO:0006397">
    <property type="term" value="P:mRNA processing"/>
    <property type="evidence" value="ECO:0007669"/>
    <property type="project" value="UniProtKB-KW"/>
</dbReference>
<evidence type="ECO:0000256" key="5">
    <source>
        <dbReference type="ARBA" id="ARBA00023242"/>
    </source>
</evidence>
<accession>A0A8H6R914</accession>
<evidence type="ECO:0000256" key="2">
    <source>
        <dbReference type="ARBA" id="ARBA00005371"/>
    </source>
</evidence>
<dbReference type="CDD" id="cd22852">
    <property type="entry name" value="SMN_C"/>
    <property type="match status" value="1"/>
</dbReference>
<dbReference type="GO" id="GO:0005634">
    <property type="term" value="C:nucleus"/>
    <property type="evidence" value="ECO:0007669"/>
    <property type="project" value="UniProtKB-SubCell"/>
</dbReference>
<feature type="region of interest" description="Disordered" evidence="6">
    <location>
        <begin position="42"/>
        <end position="109"/>
    </location>
</feature>
<protein>
    <recommendedName>
        <fullName evidence="9">Survival motor neuron Tudor domain-containing protein</fullName>
    </recommendedName>
</protein>
<dbReference type="EMBL" id="JABCIY010000248">
    <property type="protein sequence ID" value="KAF7186738.1"/>
    <property type="molecule type" value="Genomic_DNA"/>
</dbReference>
<dbReference type="Proteomes" id="UP000660729">
    <property type="component" value="Unassembled WGS sequence"/>
</dbReference>
<dbReference type="PANTHER" id="PTHR39267">
    <property type="entry name" value="SURVIVAL MOTOR NEURON-LIKE PROTEIN 1"/>
    <property type="match status" value="1"/>
</dbReference>
<comment type="subcellular location">
    <subcellularLocation>
        <location evidence="1">Nucleus</location>
    </subcellularLocation>
</comment>
<evidence type="ECO:0000256" key="4">
    <source>
        <dbReference type="ARBA" id="ARBA00023187"/>
    </source>
</evidence>
<dbReference type="GO" id="GO:0008380">
    <property type="term" value="P:RNA splicing"/>
    <property type="evidence" value="ECO:0007669"/>
    <property type="project" value="UniProtKB-KW"/>
</dbReference>
<evidence type="ECO:0000256" key="1">
    <source>
        <dbReference type="ARBA" id="ARBA00004123"/>
    </source>
</evidence>
<evidence type="ECO:0000313" key="7">
    <source>
        <dbReference type="EMBL" id="KAF7186738.1"/>
    </source>
</evidence>
<gene>
    <name evidence="7" type="ORF">HII31_11970</name>
</gene>
<dbReference type="OrthoDB" id="197400at2759"/>
<keyword evidence="8" id="KW-1185">Reference proteome</keyword>
<sequence length="175" mass="18661">MAAQAGVELSHEEVWDDSDLVQNWNEAFEEYKKYHSLAAKGEKVQQSATPNAKAGPNGALKPSSTPVNFVPAPATPQGETATSAPNIGPGSASVAQPSTSNLPSAPPGLASLPQTLLSSSKYMSHDISACADTFPAQNDDLKNIMMSWYYAGYYTGLYEGQQKAWASMQEMQQEG</sequence>
<keyword evidence="3" id="KW-0507">mRNA processing</keyword>
<evidence type="ECO:0000256" key="3">
    <source>
        <dbReference type="ARBA" id="ARBA00022664"/>
    </source>
</evidence>
<evidence type="ECO:0008006" key="9">
    <source>
        <dbReference type="Google" id="ProtNLM"/>
    </source>
</evidence>
<dbReference type="InterPro" id="IPR040424">
    <property type="entry name" value="Smn1"/>
</dbReference>
<comment type="caution">
    <text evidence="7">The sequence shown here is derived from an EMBL/GenBank/DDBJ whole genome shotgun (WGS) entry which is preliminary data.</text>
</comment>
<proteinExistence type="inferred from homology"/>
<name>A0A8H6R914_9PEZI</name>
<dbReference type="CDD" id="cd22851">
    <property type="entry name" value="SMN_N"/>
    <property type="match status" value="1"/>
</dbReference>
<organism evidence="7 8">
    <name type="scientific">Pseudocercospora fuligena</name>
    <dbReference type="NCBI Taxonomy" id="685502"/>
    <lineage>
        <taxon>Eukaryota</taxon>
        <taxon>Fungi</taxon>
        <taxon>Dikarya</taxon>
        <taxon>Ascomycota</taxon>
        <taxon>Pezizomycotina</taxon>
        <taxon>Dothideomycetes</taxon>
        <taxon>Dothideomycetidae</taxon>
        <taxon>Mycosphaerellales</taxon>
        <taxon>Mycosphaerellaceae</taxon>
        <taxon>Pseudocercospora</taxon>
    </lineage>
</organism>
<evidence type="ECO:0000256" key="6">
    <source>
        <dbReference type="SAM" id="MobiDB-lite"/>
    </source>
</evidence>
<keyword evidence="5" id="KW-0539">Nucleus</keyword>
<reference evidence="7" key="1">
    <citation type="submission" date="2020-04" db="EMBL/GenBank/DDBJ databases">
        <title>Draft genome resource of the tomato pathogen Pseudocercospora fuligena.</title>
        <authorList>
            <person name="Zaccaron A."/>
        </authorList>
    </citation>
    <scope>NUCLEOTIDE SEQUENCE</scope>
    <source>
        <strain evidence="7">PF001</strain>
    </source>
</reference>
<comment type="similarity">
    <text evidence="2">Belongs to the SMN family.</text>
</comment>
<evidence type="ECO:0000313" key="8">
    <source>
        <dbReference type="Proteomes" id="UP000660729"/>
    </source>
</evidence>